<evidence type="ECO:0000313" key="3">
    <source>
        <dbReference type="EMBL" id="MFC4819966.1"/>
    </source>
</evidence>
<keyword evidence="2" id="KW-0732">Signal</keyword>
<organism evidence="3 4">
    <name type="scientific">Dokdonella ginsengisoli</name>
    <dbReference type="NCBI Taxonomy" id="363846"/>
    <lineage>
        <taxon>Bacteria</taxon>
        <taxon>Pseudomonadati</taxon>
        <taxon>Pseudomonadota</taxon>
        <taxon>Gammaproteobacteria</taxon>
        <taxon>Lysobacterales</taxon>
        <taxon>Rhodanobacteraceae</taxon>
        <taxon>Dokdonella</taxon>
    </lineage>
</organism>
<dbReference type="Proteomes" id="UP001595886">
    <property type="component" value="Unassembled WGS sequence"/>
</dbReference>
<dbReference type="Gene3D" id="2.60.120.200">
    <property type="match status" value="1"/>
</dbReference>
<evidence type="ECO:0000256" key="2">
    <source>
        <dbReference type="SAM" id="SignalP"/>
    </source>
</evidence>
<reference evidence="4" key="1">
    <citation type="journal article" date="2019" name="Int. J. Syst. Evol. Microbiol.">
        <title>The Global Catalogue of Microorganisms (GCM) 10K type strain sequencing project: providing services to taxonomists for standard genome sequencing and annotation.</title>
        <authorList>
            <consortium name="The Broad Institute Genomics Platform"/>
            <consortium name="The Broad Institute Genome Sequencing Center for Infectious Disease"/>
            <person name="Wu L."/>
            <person name="Ma J."/>
        </authorList>
    </citation>
    <scope>NUCLEOTIDE SEQUENCE [LARGE SCALE GENOMIC DNA]</scope>
    <source>
        <strain evidence="4">CCUG 30340</strain>
    </source>
</reference>
<feature type="region of interest" description="Disordered" evidence="1">
    <location>
        <begin position="658"/>
        <end position="680"/>
    </location>
</feature>
<name>A0ABV9QT11_9GAMM</name>
<dbReference type="Gene3D" id="2.130.10.10">
    <property type="entry name" value="YVTN repeat-like/Quinoprotein amine dehydrogenase"/>
    <property type="match status" value="1"/>
</dbReference>
<proteinExistence type="predicted"/>
<evidence type="ECO:0000313" key="4">
    <source>
        <dbReference type="Proteomes" id="UP001595886"/>
    </source>
</evidence>
<gene>
    <name evidence="3" type="ORF">ACFO6Q_06505</name>
</gene>
<keyword evidence="4" id="KW-1185">Reference proteome</keyword>
<evidence type="ECO:0000256" key="1">
    <source>
        <dbReference type="SAM" id="MobiDB-lite"/>
    </source>
</evidence>
<accession>A0ABV9QT11</accession>
<dbReference type="RefSeq" id="WP_380019780.1">
    <property type="nucleotide sequence ID" value="NZ_JBHSHD010000006.1"/>
</dbReference>
<dbReference type="EMBL" id="JBHSHD010000006">
    <property type="protein sequence ID" value="MFC4819966.1"/>
    <property type="molecule type" value="Genomic_DNA"/>
</dbReference>
<dbReference type="SUPFAM" id="SSF63825">
    <property type="entry name" value="YWTD domain"/>
    <property type="match status" value="1"/>
</dbReference>
<dbReference type="InterPro" id="IPR015943">
    <property type="entry name" value="WD40/YVTN_repeat-like_dom_sf"/>
</dbReference>
<feature type="chain" id="PRO_5045535030" evidence="2">
    <location>
        <begin position="17"/>
        <end position="1004"/>
    </location>
</feature>
<protein>
    <submittedName>
        <fullName evidence="3">Choice-of-anchor J domain-containing protein</fullName>
    </submittedName>
</protein>
<dbReference type="NCBIfam" id="NF038128">
    <property type="entry name" value="choice_anch_J"/>
    <property type="match status" value="1"/>
</dbReference>
<sequence length="1004" mass="106203">MAACALLLALPAAAGAATAPKSRAAVLADTQARAQIDAPDLAVRTVTGAPVRPNPRPAGAAAPVLAVDEGFDRVDLLTSDGRFGVPGGIFEDGWIRQNNSDSPGNAWLSKGVGDPVDGSAKAFIYSNPFATLTDEGTVSSWLLTPPVNFSATTKLSFYTRKYAYWSVPTRMQVRVCAAADCGDVGTAPEDVGGFHDVVLDINPDETDGVYPEEWTRYELTAANGLPTSGSGRLAFRHYVHQDDGVLRGDTIALDRVVVEEGEDATSPLQFDVTVGPVDGSNPAACGTATEIEVAVGDQVNLCYRITNGSDQPLRHHWLRDNETGTILSARGVQVRPGSSYQYNRIVTVGQSGAPSATWMASKDPPGYLVDDSQPAQFVDLDGATAMDTQSYAYSSELPFPADFDFRLYRERIDTLCVGYTWAAIENKKSEFCGLLPHYGVRALPDSQVTIYGSALALYVAPLVSPLTPPSGIVYKTVGEAPNRRFVIAYDRVPTAYGSTDPARELSAQVVLNEGSGVIEFQYADVSFGITKTCDYGGCASIGMQHHMIGQPYSYLEQSLRLVDRIAWIPSDPTVHTRTRQVRITARAPALQLDTESIDASAAAGETVTRTIAIGNGGDGRLDWYLSTSAADSHMPPGPRRVLPLHEHDPGRFATRLPDPAALAGMPAPSPSPAPLALPAGNGSGDERPLWYFDIYGGYLVNTNLDDSLSSIRGYPAGRTITGADFIDDNFNQLLALDGWTGELLAYAPIGSGFASELVLGALDMSYDETLSGLKQDPTTGVIYLASSNGQGSRLWRVDPATLTKTLVGPIDTAPGILSMDFDDDGRLYGLDAVLDALFAIDKTSGAATPIGSLGISTGGMIPSLAFDPGSRTWYLGAIVSGNFGQLYTVDPLTGQATYLSTLSIGGLGAQIGAMALAHPGNRCISWDEVPWVSPSGWGGTIEPGATATDLQLSFDATVAGPGTHAFDLCVFSNDPARPRTAVPIRFTVAPGDAIFADGFDAPSP</sequence>
<comment type="caution">
    <text evidence="3">The sequence shown here is derived from an EMBL/GenBank/DDBJ whole genome shotgun (WGS) entry which is preliminary data.</text>
</comment>
<feature type="signal peptide" evidence="2">
    <location>
        <begin position="1"/>
        <end position="16"/>
    </location>
</feature>